<evidence type="ECO:0000313" key="5">
    <source>
        <dbReference type="Proteomes" id="UP000240974"/>
    </source>
</evidence>
<evidence type="ECO:0000313" key="4">
    <source>
        <dbReference type="EMBL" id="PST36726.1"/>
    </source>
</evidence>
<dbReference type="AlphaFoldDB" id="A0A2T3FN73"/>
<dbReference type="EMBL" id="PYLQ01000025">
    <property type="protein sequence ID" value="PST36726.1"/>
    <property type="molecule type" value="Genomic_DNA"/>
</dbReference>
<dbReference type="Proteomes" id="UP000240974">
    <property type="component" value="Unassembled WGS sequence"/>
</dbReference>
<evidence type="ECO:0000313" key="3">
    <source>
        <dbReference type="EMBL" id="MCQ5061291.1"/>
    </source>
</evidence>
<dbReference type="GO" id="GO:0003676">
    <property type="term" value="F:nucleic acid binding"/>
    <property type="evidence" value="ECO:0007669"/>
    <property type="project" value="InterPro"/>
</dbReference>
<dbReference type="RefSeq" id="WP_022000710.1">
    <property type="nucleotide sequence ID" value="NZ_AP024085.1"/>
</dbReference>
<name>A0A2T3FN73_9FIRM</name>
<reference evidence="3" key="5">
    <citation type="submission" date="2022-06" db="EMBL/GenBank/DDBJ databases">
        <title>Isolation of gut microbiota from human fecal samples.</title>
        <authorList>
            <person name="Pamer E.G."/>
            <person name="Barat B."/>
            <person name="Waligurski E."/>
            <person name="Medina S."/>
            <person name="Paddock L."/>
            <person name="Mostad J."/>
        </authorList>
    </citation>
    <scope>NUCLEOTIDE SEQUENCE</scope>
    <source>
        <strain evidence="3">DFI.6.24</strain>
    </source>
</reference>
<dbReference type="GeneID" id="70579036"/>
<dbReference type="Proteomes" id="UP001197827">
    <property type="component" value="Unassembled WGS sequence"/>
</dbReference>
<proteinExistence type="predicted"/>
<evidence type="ECO:0000313" key="2">
    <source>
        <dbReference type="EMBL" id="MCB8562726.1"/>
    </source>
</evidence>
<dbReference type="EMBL" id="JAJDKQ010000029">
    <property type="protein sequence ID" value="MCB8562726.1"/>
    <property type="molecule type" value="Genomic_DNA"/>
</dbReference>
<evidence type="ECO:0000313" key="6">
    <source>
        <dbReference type="Proteomes" id="UP000593842"/>
    </source>
</evidence>
<reference evidence="6" key="3">
    <citation type="submission" date="2020-09" db="EMBL/GenBank/DDBJ databases">
        <title>Complete genome sequencing of Faecalibacillus intestinalis strain 14EGH31.</title>
        <authorList>
            <person name="Sakamoto M."/>
            <person name="Murakami T."/>
            <person name="Mori H."/>
        </authorList>
    </citation>
    <scope>NUCLEOTIDE SEQUENCE [LARGE SCALE GENOMIC DNA]</scope>
    <source>
        <strain evidence="6">14EGH31</strain>
    </source>
</reference>
<dbReference type="InterPro" id="IPR007347">
    <property type="entry name" value="SpoVS"/>
</dbReference>
<dbReference type="Gene3D" id="3.30.110.20">
    <property type="entry name" value="Alba-like domain"/>
    <property type="match status" value="1"/>
</dbReference>
<dbReference type="KEGG" id="fit:Fi14EGH31_05990"/>
<dbReference type="Pfam" id="PF04232">
    <property type="entry name" value="SpoVS"/>
    <property type="match status" value="1"/>
</dbReference>
<gene>
    <name evidence="4" type="ORF">C7U54_12785</name>
    <name evidence="1" type="ORF">Fi14EGH31_05990</name>
    <name evidence="2" type="ORF">LJD74_12090</name>
    <name evidence="3" type="ORF">NE542_05490</name>
</gene>
<dbReference type="Proteomes" id="UP000593842">
    <property type="component" value="Chromosome"/>
</dbReference>
<organism evidence="4 5">
    <name type="scientific">Faecalibacillus intestinalis</name>
    <dbReference type="NCBI Taxonomy" id="1982626"/>
    <lineage>
        <taxon>Bacteria</taxon>
        <taxon>Bacillati</taxon>
        <taxon>Bacillota</taxon>
        <taxon>Erysipelotrichia</taxon>
        <taxon>Erysipelotrichales</taxon>
        <taxon>Coprobacillaceae</taxon>
        <taxon>Faecalibacillus</taxon>
    </lineage>
</organism>
<reference evidence="1" key="2">
    <citation type="journal article" date="2020" name="Microbiol. Resour. Announc.">
        <title>Complete Genome Sequence of Faecalibacillus intestinalis JCM 34082, Isolated from Feces from a Healthy Japanese Female.</title>
        <authorList>
            <person name="Sakamoto M."/>
            <person name="Ikeyama N."/>
            <person name="Toyoda A."/>
            <person name="Murakami T."/>
            <person name="Mori H."/>
            <person name="Ohkuma M."/>
        </authorList>
    </citation>
    <scope>NUCLEOTIDE SEQUENCE</scope>
    <source>
        <strain evidence="1">14EGH31</strain>
    </source>
</reference>
<reference evidence="2" key="4">
    <citation type="submission" date="2021-10" db="EMBL/GenBank/DDBJ databases">
        <title>Collection of gut derived symbiotic bacterial strains cultured from healthy donors.</title>
        <authorList>
            <person name="Lin H."/>
            <person name="Littmann E."/>
            <person name="Kohout C."/>
            <person name="Pamer E.G."/>
        </authorList>
    </citation>
    <scope>NUCLEOTIDE SEQUENCE</scope>
    <source>
        <strain evidence="2">DFI.5.2</strain>
    </source>
</reference>
<dbReference type="PANTHER" id="PTHR35331">
    <property type="entry name" value="STAGE V SPORULATION PROTEIN S"/>
    <property type="match status" value="1"/>
</dbReference>
<keyword evidence="5" id="KW-1185">Reference proteome</keyword>
<dbReference type="EMBL" id="JANGBO010000003">
    <property type="protein sequence ID" value="MCQ5061291.1"/>
    <property type="molecule type" value="Genomic_DNA"/>
</dbReference>
<reference evidence="4 5" key="1">
    <citation type="journal article" date="2019" name="Int. J. Syst. Evol. Microbiol.">
        <title>Faecalibacillus intestinalis gen. nov., sp. nov. and Faecalibacillus faecis sp. nov., isolated from human faeces.</title>
        <authorList>
            <person name="Seo B."/>
            <person name="Jeon K."/>
            <person name="Baek I."/>
            <person name="Lee Y.M."/>
            <person name="Baek K."/>
            <person name="Ko G."/>
        </authorList>
    </citation>
    <scope>NUCLEOTIDE SEQUENCE [LARGE SCALE GENOMIC DNA]</scope>
    <source>
        <strain evidence="4 5">SNUG30099</strain>
    </source>
</reference>
<dbReference type="PANTHER" id="PTHR35331:SF1">
    <property type="entry name" value="STAGE V SPORULATION PROTEIN S"/>
    <property type="match status" value="1"/>
</dbReference>
<accession>A0A2T3FN73</accession>
<protein>
    <submittedName>
        <fullName evidence="4">Stage V sporulation protein S</fullName>
    </submittedName>
</protein>
<dbReference type="Proteomes" id="UP001204814">
    <property type="component" value="Unassembled WGS sequence"/>
</dbReference>
<dbReference type="EMBL" id="AP024085">
    <property type="protein sequence ID" value="BCL56887.1"/>
    <property type="molecule type" value="Genomic_DNA"/>
</dbReference>
<dbReference type="InterPro" id="IPR036882">
    <property type="entry name" value="Alba-like_dom_sf"/>
</dbReference>
<evidence type="ECO:0000313" key="1">
    <source>
        <dbReference type="EMBL" id="BCL56887.1"/>
    </source>
</evidence>
<sequence length="86" mass="9384">MEIIKVSSTSVPNHVAGAIASLMREQDKLMIQTIGAAALNQAIKSIAIARGYIIPTGKELICIPSFHDLMVDDKRITALRLVIELR</sequence>